<dbReference type="InterPro" id="IPR001468">
    <property type="entry name" value="Indole-3-GlycerolPSynthase_CS"/>
</dbReference>
<evidence type="ECO:0000256" key="1">
    <source>
        <dbReference type="ARBA" id="ARBA00001633"/>
    </source>
</evidence>
<dbReference type="Proteomes" id="UP000215459">
    <property type="component" value="Unassembled WGS sequence"/>
</dbReference>
<accession>A0A235BBQ5</accession>
<feature type="domain" description="Indole-3-glycerol phosphate synthase" evidence="10">
    <location>
        <begin position="3"/>
        <end position="254"/>
    </location>
</feature>
<keyword evidence="6 9" id="KW-0822">Tryptophan biosynthesis</keyword>
<evidence type="ECO:0000259" key="10">
    <source>
        <dbReference type="Pfam" id="PF00218"/>
    </source>
</evidence>
<organism evidence="11 12">
    <name type="scientific">Paludifilum halophilum</name>
    <dbReference type="NCBI Taxonomy" id="1642702"/>
    <lineage>
        <taxon>Bacteria</taxon>
        <taxon>Bacillati</taxon>
        <taxon>Bacillota</taxon>
        <taxon>Bacilli</taxon>
        <taxon>Bacillales</taxon>
        <taxon>Thermoactinomycetaceae</taxon>
        <taxon>Paludifilum</taxon>
    </lineage>
</organism>
<dbReference type="InterPro" id="IPR013798">
    <property type="entry name" value="Indole-3-glycerol_P_synth_dom"/>
</dbReference>
<dbReference type="CDD" id="cd00331">
    <property type="entry name" value="IGPS"/>
    <property type="match status" value="1"/>
</dbReference>
<dbReference type="InterPro" id="IPR013785">
    <property type="entry name" value="Aldolase_TIM"/>
</dbReference>
<dbReference type="PROSITE" id="PS00614">
    <property type="entry name" value="IGPS"/>
    <property type="match status" value="1"/>
</dbReference>
<keyword evidence="4 9" id="KW-0028">Amino-acid biosynthesis</keyword>
<protein>
    <recommendedName>
        <fullName evidence="9">Indole-3-glycerol phosphate synthase</fullName>
        <shortName evidence="9">IGPS</shortName>
        <ecNumber evidence="9">4.1.1.48</ecNumber>
    </recommendedName>
</protein>
<evidence type="ECO:0000256" key="5">
    <source>
        <dbReference type="ARBA" id="ARBA00022793"/>
    </source>
</evidence>
<dbReference type="InterPro" id="IPR045186">
    <property type="entry name" value="Indole-3-glycerol_P_synth"/>
</dbReference>
<dbReference type="PANTHER" id="PTHR22854:SF2">
    <property type="entry name" value="INDOLE-3-GLYCEROL-PHOSPHATE SYNTHASE"/>
    <property type="match status" value="1"/>
</dbReference>
<dbReference type="Gene3D" id="3.20.20.70">
    <property type="entry name" value="Aldolase class I"/>
    <property type="match status" value="1"/>
</dbReference>
<proteinExistence type="inferred from homology"/>
<evidence type="ECO:0000256" key="7">
    <source>
        <dbReference type="ARBA" id="ARBA00023141"/>
    </source>
</evidence>
<evidence type="ECO:0000313" key="12">
    <source>
        <dbReference type="Proteomes" id="UP000215459"/>
    </source>
</evidence>
<dbReference type="HAMAP" id="MF_00134_B">
    <property type="entry name" value="IGPS_B"/>
    <property type="match status" value="1"/>
</dbReference>
<dbReference type="EC" id="4.1.1.48" evidence="9"/>
<evidence type="ECO:0000313" key="11">
    <source>
        <dbReference type="EMBL" id="OYD09713.1"/>
    </source>
</evidence>
<dbReference type="RefSeq" id="WP_094262814.1">
    <property type="nucleotide sequence ID" value="NZ_NOWF01000001.1"/>
</dbReference>
<comment type="pathway">
    <text evidence="2 9">Amino-acid biosynthesis; L-tryptophan biosynthesis; L-tryptophan from chorismate: step 4/5.</text>
</comment>
<dbReference type="InterPro" id="IPR011060">
    <property type="entry name" value="RibuloseP-bd_barrel"/>
</dbReference>
<dbReference type="UniPathway" id="UPA00035">
    <property type="reaction ID" value="UER00043"/>
</dbReference>
<evidence type="ECO:0000256" key="4">
    <source>
        <dbReference type="ARBA" id="ARBA00022605"/>
    </source>
</evidence>
<comment type="caution">
    <text evidence="11">The sequence shown here is derived from an EMBL/GenBank/DDBJ whole genome shotgun (WGS) entry which is preliminary data.</text>
</comment>
<evidence type="ECO:0000256" key="8">
    <source>
        <dbReference type="ARBA" id="ARBA00023239"/>
    </source>
</evidence>
<evidence type="ECO:0000256" key="2">
    <source>
        <dbReference type="ARBA" id="ARBA00004696"/>
    </source>
</evidence>
<evidence type="ECO:0000256" key="6">
    <source>
        <dbReference type="ARBA" id="ARBA00022822"/>
    </source>
</evidence>
<keyword evidence="7 9" id="KW-0057">Aromatic amino acid biosynthesis</keyword>
<dbReference type="PANTHER" id="PTHR22854">
    <property type="entry name" value="TRYPTOPHAN BIOSYNTHESIS PROTEIN"/>
    <property type="match status" value="1"/>
</dbReference>
<evidence type="ECO:0000256" key="9">
    <source>
        <dbReference type="HAMAP-Rule" id="MF_00134"/>
    </source>
</evidence>
<dbReference type="GO" id="GO:0004640">
    <property type="term" value="F:phosphoribosylanthranilate isomerase activity"/>
    <property type="evidence" value="ECO:0007669"/>
    <property type="project" value="TreeGrafter"/>
</dbReference>
<reference evidence="11 12" key="1">
    <citation type="submission" date="2017-07" db="EMBL/GenBank/DDBJ databases">
        <title>The genome sequence of Paludifilum halophilum highlights mechanisms for microbial adaptation to high salt environemnts.</title>
        <authorList>
            <person name="Belbahri L."/>
        </authorList>
    </citation>
    <scope>NUCLEOTIDE SEQUENCE [LARGE SCALE GENOMIC DNA]</scope>
    <source>
        <strain evidence="11 12">DSM 102817</strain>
    </source>
</reference>
<name>A0A235BBQ5_9BACL</name>
<keyword evidence="8 9" id="KW-0456">Lyase</keyword>
<dbReference type="EMBL" id="NOWF01000001">
    <property type="protein sequence ID" value="OYD09713.1"/>
    <property type="molecule type" value="Genomic_DNA"/>
</dbReference>
<dbReference type="FunFam" id="3.20.20.70:FF:000024">
    <property type="entry name" value="Indole-3-glycerol phosphate synthase"/>
    <property type="match status" value="1"/>
</dbReference>
<comment type="similarity">
    <text evidence="3 9">Belongs to the TrpC family.</text>
</comment>
<dbReference type="SUPFAM" id="SSF51366">
    <property type="entry name" value="Ribulose-phoshate binding barrel"/>
    <property type="match status" value="1"/>
</dbReference>
<sequence length="265" mass="29076">MFLNRITEEKRKEVEGLSRELTADDRRAADRMSSCRSLAKAMVKRESPALIAEVKPASPSRGTIQEQVNPVSTARAYEAGGASAVSVLTDQTFFHGHPDYLRRVKEQVSLPVLRKDFILHPVQLVESRLLGADAVLLIAAMVEKEALKELAWEARRLGLETLIEVHRAEEIDAALQAKPDVIGINNRNLTTFDTDLAVTEELSPLIPEGIPVIGESGIHSRADLERLSRAGVEGVLVGEYLMRQESPERAIRRLLAGGTGCAEPS</sequence>
<comment type="catalytic activity">
    <reaction evidence="1 9">
        <text>1-(2-carboxyphenylamino)-1-deoxy-D-ribulose 5-phosphate + H(+) = (1S,2R)-1-C-(indol-3-yl)glycerol 3-phosphate + CO2 + H2O</text>
        <dbReference type="Rhea" id="RHEA:23476"/>
        <dbReference type="ChEBI" id="CHEBI:15377"/>
        <dbReference type="ChEBI" id="CHEBI:15378"/>
        <dbReference type="ChEBI" id="CHEBI:16526"/>
        <dbReference type="ChEBI" id="CHEBI:58613"/>
        <dbReference type="ChEBI" id="CHEBI:58866"/>
        <dbReference type="EC" id="4.1.1.48"/>
    </reaction>
</comment>
<keyword evidence="5 9" id="KW-0210">Decarboxylase</keyword>
<gene>
    <name evidence="9" type="primary">trpC</name>
    <name evidence="11" type="ORF">CHM34_01560</name>
</gene>
<keyword evidence="12" id="KW-1185">Reference proteome</keyword>
<evidence type="ECO:0000256" key="3">
    <source>
        <dbReference type="ARBA" id="ARBA00008737"/>
    </source>
</evidence>
<dbReference type="GO" id="GO:0000162">
    <property type="term" value="P:L-tryptophan biosynthetic process"/>
    <property type="evidence" value="ECO:0007669"/>
    <property type="project" value="UniProtKB-UniRule"/>
</dbReference>
<dbReference type="Pfam" id="PF00218">
    <property type="entry name" value="IGPS"/>
    <property type="match status" value="1"/>
</dbReference>
<dbReference type="AlphaFoldDB" id="A0A235BBQ5"/>
<dbReference type="NCBIfam" id="NF001377">
    <property type="entry name" value="PRK00278.2-4"/>
    <property type="match status" value="1"/>
</dbReference>
<dbReference type="OrthoDB" id="9804217at2"/>
<dbReference type="GO" id="GO:0004425">
    <property type="term" value="F:indole-3-glycerol-phosphate synthase activity"/>
    <property type="evidence" value="ECO:0007669"/>
    <property type="project" value="UniProtKB-UniRule"/>
</dbReference>